<comment type="similarity">
    <text evidence="2 8">Belongs to the ZIP transporter (TC 2.A.5) family.</text>
</comment>
<gene>
    <name evidence="9" type="ORF">B0T18DRAFT_481132</name>
</gene>
<evidence type="ECO:0000256" key="6">
    <source>
        <dbReference type="ARBA" id="ARBA00023065"/>
    </source>
</evidence>
<dbReference type="NCBIfam" id="TIGR00820">
    <property type="entry name" value="zip"/>
    <property type="match status" value="1"/>
</dbReference>
<comment type="caution">
    <text evidence="9">The sequence shown here is derived from an EMBL/GenBank/DDBJ whole genome shotgun (WGS) entry which is preliminary data.</text>
</comment>
<keyword evidence="4 8" id="KW-0812">Transmembrane</keyword>
<comment type="subcellular location">
    <subcellularLocation>
        <location evidence="1 8">Membrane</location>
        <topology evidence="1 8">Multi-pass membrane protein</topology>
    </subcellularLocation>
</comment>
<dbReference type="EMBL" id="JAUKUD010000004">
    <property type="protein sequence ID" value="KAK0747096.1"/>
    <property type="molecule type" value="Genomic_DNA"/>
</dbReference>
<evidence type="ECO:0000256" key="8">
    <source>
        <dbReference type="RuleBase" id="RU362088"/>
    </source>
</evidence>
<keyword evidence="6 8" id="KW-0406">Ion transport</keyword>
<dbReference type="GO" id="GO:0005886">
    <property type="term" value="C:plasma membrane"/>
    <property type="evidence" value="ECO:0007669"/>
    <property type="project" value="TreeGrafter"/>
</dbReference>
<keyword evidence="5 8" id="KW-1133">Transmembrane helix</keyword>
<keyword evidence="10" id="KW-1185">Reference proteome</keyword>
<organism evidence="9 10">
    <name type="scientific">Schizothecium vesticola</name>
    <dbReference type="NCBI Taxonomy" id="314040"/>
    <lineage>
        <taxon>Eukaryota</taxon>
        <taxon>Fungi</taxon>
        <taxon>Dikarya</taxon>
        <taxon>Ascomycota</taxon>
        <taxon>Pezizomycotina</taxon>
        <taxon>Sordariomycetes</taxon>
        <taxon>Sordariomycetidae</taxon>
        <taxon>Sordariales</taxon>
        <taxon>Schizotheciaceae</taxon>
        <taxon>Schizothecium</taxon>
    </lineage>
</organism>
<name>A0AA40EX97_9PEZI</name>
<evidence type="ECO:0000256" key="1">
    <source>
        <dbReference type="ARBA" id="ARBA00004141"/>
    </source>
</evidence>
<reference evidence="9" key="1">
    <citation type="submission" date="2023-06" db="EMBL/GenBank/DDBJ databases">
        <title>Genome-scale phylogeny and comparative genomics of the fungal order Sordariales.</title>
        <authorList>
            <consortium name="Lawrence Berkeley National Laboratory"/>
            <person name="Hensen N."/>
            <person name="Bonometti L."/>
            <person name="Westerberg I."/>
            <person name="Brannstrom I.O."/>
            <person name="Guillou S."/>
            <person name="Cros-Aarteil S."/>
            <person name="Calhoun S."/>
            <person name="Haridas S."/>
            <person name="Kuo A."/>
            <person name="Mondo S."/>
            <person name="Pangilinan J."/>
            <person name="Riley R."/>
            <person name="LaButti K."/>
            <person name="Andreopoulos B."/>
            <person name="Lipzen A."/>
            <person name="Chen C."/>
            <person name="Yanf M."/>
            <person name="Daum C."/>
            <person name="Ng V."/>
            <person name="Clum A."/>
            <person name="Steindorff A."/>
            <person name="Ohm R."/>
            <person name="Martin F."/>
            <person name="Silar P."/>
            <person name="Natvig D."/>
            <person name="Lalanne C."/>
            <person name="Gautier V."/>
            <person name="Ament-velasquez S.L."/>
            <person name="Kruys A."/>
            <person name="Hutchinson M.I."/>
            <person name="Powell A.J."/>
            <person name="Barry K."/>
            <person name="Miller A.N."/>
            <person name="Grigoriev I.V."/>
            <person name="Debuchy R."/>
            <person name="Gladieux P."/>
            <person name="Thoren M.H."/>
            <person name="Johannesson H."/>
        </authorList>
    </citation>
    <scope>NUCLEOTIDE SEQUENCE</scope>
    <source>
        <strain evidence="9">SMH3187-1</strain>
    </source>
</reference>
<sequence length="403" mass="43749">MAHHVDAVPRPFHRPRADGDSDRDILKNILCHAEDDKADNRVSSEVRISAIFVILVVSTTLTAFPIIARNQPRWRIPRFVYLFSRYFGAGVIIATAFIHLLDPAYESIGPISCVALSAGWSKFPWPAAIALMSVMFVFLLDFGAEWYVENKYNFGHASEHDDDPEMTSDTLDAPTTPSLTTFRPRSQTQCSHQFFHSADQDIQLVPRSATLPAYTPITANPSATTLPPSATTTHADPALCKTDHTFPHQLATFLILESGVLFHSLIIGLNLGVTTSSPSFSTLYPVIAFHQAFEGLGLGARLALIPFPAHLAWMPWALCCAYGLATPVAMACGLAGAREGGKLVSGVLDAVSAGILIYTGLVELLARDFLFNKERSREGRDILVMLGCLLAGAAAMAVLGIWA</sequence>
<evidence type="ECO:0000256" key="4">
    <source>
        <dbReference type="ARBA" id="ARBA00022692"/>
    </source>
</evidence>
<accession>A0AA40EX97</accession>
<dbReference type="Proteomes" id="UP001172155">
    <property type="component" value="Unassembled WGS sequence"/>
</dbReference>
<evidence type="ECO:0000256" key="2">
    <source>
        <dbReference type="ARBA" id="ARBA00006939"/>
    </source>
</evidence>
<evidence type="ECO:0000313" key="10">
    <source>
        <dbReference type="Proteomes" id="UP001172155"/>
    </source>
</evidence>
<dbReference type="GO" id="GO:0000006">
    <property type="term" value="F:high-affinity zinc transmembrane transporter activity"/>
    <property type="evidence" value="ECO:0007669"/>
    <property type="project" value="TreeGrafter"/>
</dbReference>
<keyword evidence="7 8" id="KW-0472">Membrane</keyword>
<feature type="transmembrane region" description="Helical" evidence="8">
    <location>
        <begin position="48"/>
        <end position="67"/>
    </location>
</feature>
<evidence type="ECO:0000256" key="5">
    <source>
        <dbReference type="ARBA" id="ARBA00022989"/>
    </source>
</evidence>
<proteinExistence type="inferred from homology"/>
<feature type="transmembrane region" description="Helical" evidence="8">
    <location>
        <begin position="250"/>
        <end position="271"/>
    </location>
</feature>
<feature type="transmembrane region" description="Helical" evidence="8">
    <location>
        <begin position="382"/>
        <end position="402"/>
    </location>
</feature>
<feature type="transmembrane region" description="Helical" evidence="8">
    <location>
        <begin position="125"/>
        <end position="144"/>
    </location>
</feature>
<feature type="transmembrane region" description="Helical" evidence="8">
    <location>
        <begin position="316"/>
        <end position="337"/>
    </location>
</feature>
<keyword evidence="3 8" id="KW-0813">Transport</keyword>
<dbReference type="PANTHER" id="PTHR11040">
    <property type="entry name" value="ZINC/IRON TRANSPORTER"/>
    <property type="match status" value="1"/>
</dbReference>
<dbReference type="GO" id="GO:0071578">
    <property type="term" value="P:zinc ion import across plasma membrane"/>
    <property type="evidence" value="ECO:0007669"/>
    <property type="project" value="TreeGrafter"/>
</dbReference>
<protein>
    <submittedName>
        <fullName evidence="9">Zinc/iron permease</fullName>
    </submittedName>
</protein>
<feature type="transmembrane region" description="Helical" evidence="8">
    <location>
        <begin position="343"/>
        <end position="361"/>
    </location>
</feature>
<dbReference type="InterPro" id="IPR004698">
    <property type="entry name" value="Zn/Fe_permease_fun/pln"/>
</dbReference>
<comment type="caution">
    <text evidence="8">Lacks conserved residue(s) required for the propagation of feature annotation.</text>
</comment>
<dbReference type="AlphaFoldDB" id="A0AA40EX97"/>
<evidence type="ECO:0000313" key="9">
    <source>
        <dbReference type="EMBL" id="KAK0747096.1"/>
    </source>
</evidence>
<dbReference type="Pfam" id="PF02535">
    <property type="entry name" value="Zip"/>
    <property type="match status" value="1"/>
</dbReference>
<evidence type="ECO:0000256" key="3">
    <source>
        <dbReference type="ARBA" id="ARBA00022448"/>
    </source>
</evidence>
<dbReference type="InterPro" id="IPR003689">
    <property type="entry name" value="ZIP"/>
</dbReference>
<feature type="transmembrane region" description="Helical" evidence="8">
    <location>
        <begin position="79"/>
        <end position="101"/>
    </location>
</feature>
<dbReference type="PANTHER" id="PTHR11040:SF32">
    <property type="entry name" value="ZINC-REGULATED TRANSPORTER 1"/>
    <property type="match status" value="1"/>
</dbReference>
<evidence type="ECO:0000256" key="7">
    <source>
        <dbReference type="ARBA" id="ARBA00023136"/>
    </source>
</evidence>